<dbReference type="InterPro" id="IPR028091">
    <property type="entry name" value="FAM91_N_dom"/>
</dbReference>
<reference evidence="2" key="3">
    <citation type="submission" date="2025-09" db="UniProtKB">
        <authorList>
            <consortium name="Ensembl"/>
        </authorList>
    </citation>
    <scope>IDENTIFICATION</scope>
</reference>
<reference evidence="2" key="2">
    <citation type="submission" date="2025-08" db="UniProtKB">
        <authorList>
            <consortium name="Ensembl"/>
        </authorList>
    </citation>
    <scope>IDENTIFICATION</scope>
</reference>
<organism evidence="2 3">
    <name type="scientific">Denticeps clupeoides</name>
    <name type="common">denticle herring</name>
    <dbReference type="NCBI Taxonomy" id="299321"/>
    <lineage>
        <taxon>Eukaryota</taxon>
        <taxon>Metazoa</taxon>
        <taxon>Chordata</taxon>
        <taxon>Craniata</taxon>
        <taxon>Vertebrata</taxon>
        <taxon>Euteleostomi</taxon>
        <taxon>Actinopterygii</taxon>
        <taxon>Neopterygii</taxon>
        <taxon>Teleostei</taxon>
        <taxon>Clupei</taxon>
        <taxon>Clupeiformes</taxon>
        <taxon>Denticipitoidei</taxon>
        <taxon>Denticipitidae</taxon>
        <taxon>Denticeps</taxon>
    </lineage>
</organism>
<keyword evidence="3" id="KW-1185">Reference proteome</keyword>
<dbReference type="GO" id="GO:0031410">
    <property type="term" value="C:cytoplasmic vesicle"/>
    <property type="evidence" value="ECO:0007669"/>
    <property type="project" value="TreeGrafter"/>
</dbReference>
<gene>
    <name evidence="2" type="primary">FAM91A1</name>
</gene>
<dbReference type="Proteomes" id="UP000694580">
    <property type="component" value="Chromosome 20"/>
</dbReference>
<dbReference type="GeneTree" id="ENSGT00390000009543"/>
<dbReference type="AlphaFoldDB" id="A0AAY4CL15"/>
<protein>
    <recommendedName>
        <fullName evidence="1">FAM91 N-terminal domain-containing protein</fullName>
    </recommendedName>
</protein>
<dbReference type="PANTHER" id="PTHR28441:SF2">
    <property type="entry name" value="PROTEIN FAM91A1"/>
    <property type="match status" value="1"/>
</dbReference>
<proteinExistence type="predicted"/>
<feature type="domain" description="FAM91 N-terminal" evidence="1">
    <location>
        <begin position="8"/>
        <end position="91"/>
    </location>
</feature>
<dbReference type="PANTHER" id="PTHR28441">
    <property type="entry name" value="PROTEIN FAM91A1"/>
    <property type="match status" value="1"/>
</dbReference>
<reference evidence="2 3" key="1">
    <citation type="submission" date="2020-06" db="EMBL/GenBank/DDBJ databases">
        <authorList>
            <consortium name="Wellcome Sanger Institute Data Sharing"/>
        </authorList>
    </citation>
    <scope>NUCLEOTIDE SEQUENCE [LARGE SCALE GENOMIC DNA]</scope>
</reference>
<evidence type="ECO:0000259" key="1">
    <source>
        <dbReference type="Pfam" id="PF14647"/>
    </source>
</evidence>
<dbReference type="InterPro" id="IPR039199">
    <property type="entry name" value="FAM91"/>
</dbReference>
<dbReference type="GO" id="GO:0006886">
    <property type="term" value="P:intracellular protein transport"/>
    <property type="evidence" value="ECO:0007669"/>
    <property type="project" value="TreeGrafter"/>
</dbReference>
<name>A0AAY4CL15_9TELE</name>
<dbReference type="Pfam" id="PF14647">
    <property type="entry name" value="FAM91_N"/>
    <property type="match status" value="1"/>
</dbReference>
<sequence length="118" mass="14337">MNTDVEFHIRQNYPWNKLPANVKQSLGNSQREYEKHVLLYSIRNQLRFRNNLVRHVKKDERKYYEELLKYSREHLMLYPYHLSDIIVKGDKFHCVNRVLCCFVCQVTITSLQHVCTYS</sequence>
<dbReference type="Ensembl" id="ENSDCDT00010041839.1">
    <property type="protein sequence ID" value="ENSDCDP00010033818.1"/>
    <property type="gene ID" value="ENSDCDG00010021457.1"/>
</dbReference>
<dbReference type="GO" id="GO:0005802">
    <property type="term" value="C:trans-Golgi network"/>
    <property type="evidence" value="ECO:0007669"/>
    <property type="project" value="TreeGrafter"/>
</dbReference>
<dbReference type="GO" id="GO:0099041">
    <property type="term" value="P:vesicle tethering to Golgi"/>
    <property type="evidence" value="ECO:0007669"/>
    <property type="project" value="TreeGrafter"/>
</dbReference>
<accession>A0AAY4CL15</accession>
<evidence type="ECO:0000313" key="2">
    <source>
        <dbReference type="Ensembl" id="ENSDCDP00010033818.1"/>
    </source>
</evidence>
<evidence type="ECO:0000313" key="3">
    <source>
        <dbReference type="Proteomes" id="UP000694580"/>
    </source>
</evidence>